<dbReference type="STRING" id="1127673.GLIP_0241"/>
<dbReference type="RefSeq" id="WP_008842715.1">
    <property type="nucleotide sequence ID" value="NZ_BAEN01000010.1"/>
</dbReference>
<accession>K6YNJ3</accession>
<evidence type="ECO:0000313" key="2">
    <source>
        <dbReference type="Proteomes" id="UP000006334"/>
    </source>
</evidence>
<dbReference type="Proteomes" id="UP000006334">
    <property type="component" value="Unassembled WGS sequence"/>
</dbReference>
<evidence type="ECO:0008006" key="3">
    <source>
        <dbReference type="Google" id="ProtNLM"/>
    </source>
</evidence>
<evidence type="ECO:0000313" key="1">
    <source>
        <dbReference type="EMBL" id="GAC12895.1"/>
    </source>
</evidence>
<sequence>MHKINFQEESALKLISQLILEKTLEADVTSIDTAEIAKIAVEHGVAALLFNAIKSNPNFVQLANALSSFQTHQDLRNQLLDKHYMQALHALSNANIKYVVLKGFALGQSVYPSHLYRTKSDVDIIIAPGDYNTINNVFESLEYRNPRGWTPTEIINQFSMRKTLSPGLHVDFDIHLHLSNELGVEDILTFDELAEAADNATLVNIPLVSKPHALIHAIVHLLHHRNVGDTVKLIWLYDLYLLCQKMSNAEQQQFIDSVDIKGLSKLAKFALSLAYSYFEDECLQAFINGLHDKRVNPKLDYLVQIDSRSSQFFRSLRQRRSVSEKWFFIKEMAFPPAAEIYRKYGKQPKYLLPIFYFRRIFGGIIKHL</sequence>
<dbReference type="EMBL" id="BAEN01000010">
    <property type="protein sequence ID" value="GAC12895.1"/>
    <property type="molecule type" value="Genomic_DNA"/>
</dbReference>
<dbReference type="Gene3D" id="3.30.460.40">
    <property type="match status" value="1"/>
</dbReference>
<protein>
    <recommendedName>
        <fullName evidence="3">Nucleotidyltransferase family protein</fullName>
    </recommendedName>
</protein>
<organism evidence="1 2">
    <name type="scientific">Aliiglaciecola lipolytica E3</name>
    <dbReference type="NCBI Taxonomy" id="1127673"/>
    <lineage>
        <taxon>Bacteria</taxon>
        <taxon>Pseudomonadati</taxon>
        <taxon>Pseudomonadota</taxon>
        <taxon>Gammaproteobacteria</taxon>
        <taxon>Alteromonadales</taxon>
        <taxon>Alteromonadaceae</taxon>
        <taxon>Aliiglaciecola</taxon>
    </lineage>
</organism>
<comment type="caution">
    <text evidence="1">The sequence shown here is derived from an EMBL/GenBank/DDBJ whole genome shotgun (WGS) entry which is preliminary data.</text>
</comment>
<proteinExistence type="predicted"/>
<dbReference type="InterPro" id="IPR039498">
    <property type="entry name" value="NTP_transf_5"/>
</dbReference>
<keyword evidence="2" id="KW-1185">Reference proteome</keyword>
<name>K6YNJ3_9ALTE</name>
<reference evidence="1 2" key="1">
    <citation type="journal article" date="2017" name="Antonie Van Leeuwenhoek">
        <title>Rhizobium rhizosphaerae sp. nov., a novel species isolated from rice rhizosphere.</title>
        <authorList>
            <person name="Zhao J.J."/>
            <person name="Zhang J."/>
            <person name="Zhang R.J."/>
            <person name="Zhang C.W."/>
            <person name="Yin H.Q."/>
            <person name="Zhang X.X."/>
        </authorList>
    </citation>
    <scope>NUCLEOTIDE SEQUENCE [LARGE SCALE GENOMIC DNA]</scope>
    <source>
        <strain evidence="1 2">E3</strain>
    </source>
</reference>
<dbReference type="Pfam" id="PF14907">
    <property type="entry name" value="NTP_transf_5"/>
    <property type="match status" value="1"/>
</dbReference>
<dbReference type="AlphaFoldDB" id="K6YNJ3"/>
<dbReference type="eggNOG" id="ENOG5032RMF">
    <property type="taxonomic scope" value="Bacteria"/>
</dbReference>
<dbReference type="OrthoDB" id="6387158at2"/>
<gene>
    <name evidence="1" type="ORF">GLIP_0241</name>
</gene>